<dbReference type="Pfam" id="PF01408">
    <property type="entry name" value="GFO_IDH_MocA"/>
    <property type="match status" value="1"/>
</dbReference>
<dbReference type="SUPFAM" id="SSF51735">
    <property type="entry name" value="NAD(P)-binding Rossmann-fold domains"/>
    <property type="match status" value="1"/>
</dbReference>
<evidence type="ECO:0000256" key="2">
    <source>
        <dbReference type="ARBA" id="ARBA00023002"/>
    </source>
</evidence>
<evidence type="ECO:0000256" key="3">
    <source>
        <dbReference type="ARBA" id="ARBA00023027"/>
    </source>
</evidence>
<organism evidence="7 8">
    <name type="scientific">Microbacterium lemovicicum</name>
    <dbReference type="NCBI Taxonomy" id="1072463"/>
    <lineage>
        <taxon>Bacteria</taxon>
        <taxon>Bacillati</taxon>
        <taxon>Actinomycetota</taxon>
        <taxon>Actinomycetes</taxon>
        <taxon>Micrococcales</taxon>
        <taxon>Microbacteriaceae</taxon>
        <taxon>Microbacterium</taxon>
    </lineage>
</organism>
<proteinExistence type="inferred from homology"/>
<feature type="domain" description="GFO/IDH/MocA-like oxidoreductase" evidence="6">
    <location>
        <begin position="131"/>
        <end position="246"/>
    </location>
</feature>
<evidence type="ECO:0000259" key="6">
    <source>
        <dbReference type="Pfam" id="PF22725"/>
    </source>
</evidence>
<dbReference type="EC" id="1.1.1.371" evidence="7"/>
<name>A0A3Q9J0U3_9MICO</name>
<feature type="domain" description="Gfo/Idh/MocA-like oxidoreductase N-terminal" evidence="5">
    <location>
        <begin position="4"/>
        <end position="119"/>
    </location>
</feature>
<dbReference type="InterPro" id="IPR036291">
    <property type="entry name" value="NAD(P)-bd_dom_sf"/>
</dbReference>
<dbReference type="Gene3D" id="3.30.360.10">
    <property type="entry name" value="Dihydrodipicolinate Reductase, domain 2"/>
    <property type="match status" value="1"/>
</dbReference>
<dbReference type="GO" id="GO:0000166">
    <property type="term" value="F:nucleotide binding"/>
    <property type="evidence" value="ECO:0007669"/>
    <property type="project" value="InterPro"/>
</dbReference>
<dbReference type="InterPro" id="IPR055170">
    <property type="entry name" value="GFO_IDH_MocA-like_dom"/>
</dbReference>
<keyword evidence="8" id="KW-1185">Reference proteome</keyword>
<dbReference type="SUPFAM" id="SSF55347">
    <property type="entry name" value="Glyceraldehyde-3-phosphate dehydrogenase-like, C-terminal domain"/>
    <property type="match status" value="1"/>
</dbReference>
<dbReference type="Proteomes" id="UP000276888">
    <property type="component" value="Chromosome"/>
</dbReference>
<sequence length="333" mass="35534">MSVIRTGLIGFGSSGRVFHAPFLAADPAYSLDVIVTADAERSGEARALYPDAATVASVDDLFTRDLDLVVIGSPPATHHELATRAIEAGIAVVVDKPFAPTVAEARDLIDRAAAAGVPLTEFQNRRWDGDFLTLRGLLADGALGDVRRFESRFEWFKPVEAKAWKNEGPGSGMLFDLGTHLIDQALQLFGPVESHYAELDVRRDGGGSEDDVFVALRHTSGVTSHLWMNALAPLNGPRFHVLGSSAGWTSYGLDPQEAALKGGASPRDAGFGGGARPGILGTTGETRDIPLLPGDYAAFYRQLADTLRGDGELPVDPNDALAVLELIERLRAH</sequence>
<protein>
    <submittedName>
        <fullName evidence="7">Scyllo-inositol 2-dehydrogenase (NADP(+))</fullName>
        <ecNumber evidence="7">1.1.1.371</ecNumber>
    </submittedName>
</protein>
<dbReference type="EMBL" id="CP031423">
    <property type="protein sequence ID" value="AZS37528.1"/>
    <property type="molecule type" value="Genomic_DNA"/>
</dbReference>
<dbReference type="PANTHER" id="PTHR43708:SF5">
    <property type="entry name" value="CONSERVED EXPRESSED OXIDOREDUCTASE (EUROFUNG)-RELATED"/>
    <property type="match status" value="1"/>
</dbReference>
<dbReference type="InterPro" id="IPR051317">
    <property type="entry name" value="Gfo/Idh/MocA_oxidoreduct"/>
</dbReference>
<comment type="similarity">
    <text evidence="1">Belongs to the Gfo/Idh/MocA family.</text>
</comment>
<accession>A0A3Q9J0U3</accession>
<dbReference type="KEGG" id="mlv:CVS47_02165"/>
<keyword evidence="3" id="KW-0520">NAD</keyword>
<gene>
    <name evidence="7" type="primary">iolW</name>
    <name evidence="7" type="ORF">CVS47_02165</name>
</gene>
<keyword evidence="2 7" id="KW-0560">Oxidoreductase</keyword>
<dbReference type="Gene3D" id="3.40.50.720">
    <property type="entry name" value="NAD(P)-binding Rossmann-like Domain"/>
    <property type="match status" value="1"/>
</dbReference>
<dbReference type="RefSeq" id="WP_127096074.1">
    <property type="nucleotide sequence ID" value="NZ_CP031423.1"/>
</dbReference>
<dbReference type="Pfam" id="PF22725">
    <property type="entry name" value="GFO_IDH_MocA_C3"/>
    <property type="match status" value="1"/>
</dbReference>
<feature type="region of interest" description="Disordered" evidence="4">
    <location>
        <begin position="259"/>
        <end position="286"/>
    </location>
</feature>
<dbReference type="PANTHER" id="PTHR43708">
    <property type="entry name" value="CONSERVED EXPRESSED OXIDOREDUCTASE (EUROFUNG)"/>
    <property type="match status" value="1"/>
</dbReference>
<evidence type="ECO:0000313" key="8">
    <source>
        <dbReference type="Proteomes" id="UP000276888"/>
    </source>
</evidence>
<evidence type="ECO:0000256" key="4">
    <source>
        <dbReference type="SAM" id="MobiDB-lite"/>
    </source>
</evidence>
<evidence type="ECO:0000313" key="7">
    <source>
        <dbReference type="EMBL" id="AZS37528.1"/>
    </source>
</evidence>
<dbReference type="AlphaFoldDB" id="A0A3Q9J0U3"/>
<evidence type="ECO:0000256" key="1">
    <source>
        <dbReference type="ARBA" id="ARBA00010928"/>
    </source>
</evidence>
<dbReference type="GO" id="GO:0102497">
    <property type="term" value="F:scyllo-inositol dehydrogenase (NADP+) activity"/>
    <property type="evidence" value="ECO:0007669"/>
    <property type="project" value="UniProtKB-EC"/>
</dbReference>
<evidence type="ECO:0000259" key="5">
    <source>
        <dbReference type="Pfam" id="PF01408"/>
    </source>
</evidence>
<reference evidence="7 8" key="1">
    <citation type="submission" date="2018-08" db="EMBL/GenBank/DDBJ databases">
        <title>Microbacterium lemovicicum sp. nov., a bacterium isolated from a natural uranium-rich soil.</title>
        <authorList>
            <person name="ORTET P."/>
        </authorList>
    </citation>
    <scope>NUCLEOTIDE SEQUENCE [LARGE SCALE GENOMIC DNA]</scope>
    <source>
        <strain evidence="7 8">Viu22</strain>
    </source>
</reference>
<dbReference type="OrthoDB" id="256869at2"/>
<dbReference type="InterPro" id="IPR000683">
    <property type="entry name" value="Gfo/Idh/MocA-like_OxRdtase_N"/>
</dbReference>